<dbReference type="SUPFAM" id="SSF56672">
    <property type="entry name" value="DNA/RNA polymerases"/>
    <property type="match status" value="1"/>
</dbReference>
<sequence>MVRKQWSAGVVDIKTAFLNAELEGQDLGAKRVMVRTPGLWRRIGVCTEMFWDVHRALYGLQISPAAWSRCRDRTLPSLKLHTCSGVVRLHQFRSDGDIWAIVPVDAEDPDDASLRLGLLLVYVDDMMILSTPQIIADVIAELGKTWELSQPELLDDGNVHYRGVEICRGKGGVLVHQGSYTQELLARYPDGGGAEVPALKLPDIAPADRQDPSTVRKAQQVAGELLWLSGITRPELQFAVGMISRTISVNAAEACAMGEQVVKYLRRFPARGIWYGSANMSWGEEGDLSQPMGPNSLVGFCDASFAPSSGRSFQSTLAYYSGGLIAWSATRQGMTRMTTLSTAESELVGITSLFADLRALEPLAREIHGAPVTMQMHSGSQAAIAICSTQANNWRARHLRIRASYVREALESGSYTLHHVNGASMKADIGTKPLPGPRFHQLVTALGMAEQPVTRAKRLAVGDGSVEEKIKILLTCLVVASLLEPVEAQTGSSQGLGDRDWQFLFGYVDDVAIVAHETVYSVMLNRLNAKLKDTWKG</sequence>
<evidence type="ECO:0000313" key="2">
    <source>
        <dbReference type="EMBL" id="CAE7771672.1"/>
    </source>
</evidence>
<dbReference type="Pfam" id="PF07727">
    <property type="entry name" value="RVT_2"/>
    <property type="match status" value="1"/>
</dbReference>
<evidence type="ECO:0000259" key="1">
    <source>
        <dbReference type="Pfam" id="PF07727"/>
    </source>
</evidence>
<dbReference type="InterPro" id="IPR043502">
    <property type="entry name" value="DNA/RNA_pol_sf"/>
</dbReference>
<dbReference type="PANTHER" id="PTHR11439">
    <property type="entry name" value="GAG-POL-RELATED RETROTRANSPOSON"/>
    <property type="match status" value="1"/>
</dbReference>
<dbReference type="PANTHER" id="PTHR11439:SF463">
    <property type="entry name" value="REVERSE TRANSCRIPTASE TY1_COPIA-TYPE DOMAIN-CONTAINING PROTEIN"/>
    <property type="match status" value="1"/>
</dbReference>
<protein>
    <submittedName>
        <fullName evidence="2">GIP protein</fullName>
    </submittedName>
</protein>
<dbReference type="AlphaFoldDB" id="A0A812Y8X5"/>
<keyword evidence="3" id="KW-1185">Reference proteome</keyword>
<name>A0A812Y8X5_SYMPI</name>
<dbReference type="CDD" id="cd09272">
    <property type="entry name" value="RNase_HI_RT_Ty1"/>
    <property type="match status" value="1"/>
</dbReference>
<proteinExistence type="predicted"/>
<gene>
    <name evidence="2" type="primary">GIP</name>
    <name evidence="2" type="ORF">SPIL2461_LOCUS22746</name>
</gene>
<evidence type="ECO:0000313" key="3">
    <source>
        <dbReference type="Proteomes" id="UP000649617"/>
    </source>
</evidence>
<accession>A0A812Y8X5</accession>
<dbReference type="OrthoDB" id="442657at2759"/>
<feature type="domain" description="Reverse transcriptase Ty1/copia-type" evidence="1">
    <location>
        <begin position="3"/>
        <end position="185"/>
    </location>
</feature>
<comment type="caution">
    <text evidence="2">The sequence shown here is derived from an EMBL/GenBank/DDBJ whole genome shotgun (WGS) entry which is preliminary data.</text>
</comment>
<dbReference type="Proteomes" id="UP000649617">
    <property type="component" value="Unassembled WGS sequence"/>
</dbReference>
<reference evidence="2" key="1">
    <citation type="submission" date="2021-02" db="EMBL/GenBank/DDBJ databases">
        <authorList>
            <person name="Dougan E. K."/>
            <person name="Rhodes N."/>
            <person name="Thang M."/>
            <person name="Chan C."/>
        </authorList>
    </citation>
    <scope>NUCLEOTIDE SEQUENCE</scope>
</reference>
<dbReference type="EMBL" id="CAJNIZ010047607">
    <property type="protein sequence ID" value="CAE7771672.1"/>
    <property type="molecule type" value="Genomic_DNA"/>
</dbReference>
<organism evidence="2 3">
    <name type="scientific">Symbiodinium pilosum</name>
    <name type="common">Dinoflagellate</name>
    <dbReference type="NCBI Taxonomy" id="2952"/>
    <lineage>
        <taxon>Eukaryota</taxon>
        <taxon>Sar</taxon>
        <taxon>Alveolata</taxon>
        <taxon>Dinophyceae</taxon>
        <taxon>Suessiales</taxon>
        <taxon>Symbiodiniaceae</taxon>
        <taxon>Symbiodinium</taxon>
    </lineage>
</organism>
<dbReference type="InterPro" id="IPR013103">
    <property type="entry name" value="RVT_2"/>
</dbReference>